<dbReference type="PANTHER" id="PTHR43790:SF3">
    <property type="entry name" value="D-ALLOSE IMPORT ATP-BINDING PROTEIN ALSA-RELATED"/>
    <property type="match status" value="1"/>
</dbReference>
<keyword evidence="6" id="KW-0472">Membrane</keyword>
<dbReference type="InterPro" id="IPR003439">
    <property type="entry name" value="ABC_transporter-like_ATP-bd"/>
</dbReference>
<dbReference type="InterPro" id="IPR050107">
    <property type="entry name" value="ABC_carbohydrate_import_ATPase"/>
</dbReference>
<proteinExistence type="predicted"/>
<evidence type="ECO:0000256" key="5">
    <source>
        <dbReference type="ARBA" id="ARBA00022967"/>
    </source>
</evidence>
<evidence type="ECO:0000259" key="8">
    <source>
        <dbReference type="Pfam" id="PF00005"/>
    </source>
</evidence>
<feature type="domain" description="ABC transporter" evidence="8">
    <location>
        <begin position="21"/>
        <end position="127"/>
    </location>
</feature>
<gene>
    <name evidence="9" type="ORF">ABK905_11770</name>
</gene>
<dbReference type="PANTHER" id="PTHR43790">
    <property type="entry name" value="CARBOHYDRATE TRANSPORT ATP-BINDING PROTEIN MG119-RELATED"/>
    <property type="match status" value="1"/>
</dbReference>
<keyword evidence="4 9" id="KW-0067">ATP-binding</keyword>
<name>A0AAU7QF29_9GAMM</name>
<evidence type="ECO:0000256" key="3">
    <source>
        <dbReference type="ARBA" id="ARBA00022741"/>
    </source>
</evidence>
<dbReference type="GO" id="GO:0016887">
    <property type="term" value="F:ATP hydrolysis activity"/>
    <property type="evidence" value="ECO:0007669"/>
    <property type="project" value="InterPro"/>
</dbReference>
<dbReference type="Pfam" id="PF00005">
    <property type="entry name" value="ABC_tran"/>
    <property type="match status" value="1"/>
</dbReference>
<dbReference type="AlphaFoldDB" id="A0AAU7QF29"/>
<feature type="region of interest" description="Disordered" evidence="7">
    <location>
        <begin position="151"/>
        <end position="176"/>
    </location>
</feature>
<keyword evidence="2" id="KW-1003">Cell membrane</keyword>
<accession>A0AAU7QF29</accession>
<evidence type="ECO:0000256" key="4">
    <source>
        <dbReference type="ARBA" id="ARBA00022840"/>
    </source>
</evidence>
<keyword evidence="3" id="KW-0547">Nucleotide-binding</keyword>
<evidence type="ECO:0000256" key="2">
    <source>
        <dbReference type="ARBA" id="ARBA00022475"/>
    </source>
</evidence>
<evidence type="ECO:0000313" key="9">
    <source>
        <dbReference type="EMBL" id="XBS71533.1"/>
    </source>
</evidence>
<keyword evidence="5" id="KW-1278">Translocase</keyword>
<protein>
    <submittedName>
        <fullName evidence="9">ATP-binding cassette domain-containing protein</fullName>
    </submittedName>
</protein>
<dbReference type="EMBL" id="CP157947">
    <property type="protein sequence ID" value="XBS71533.1"/>
    <property type="molecule type" value="Genomic_DNA"/>
</dbReference>
<dbReference type="Gene3D" id="3.40.50.300">
    <property type="entry name" value="P-loop containing nucleotide triphosphate hydrolases"/>
    <property type="match status" value="1"/>
</dbReference>
<evidence type="ECO:0000256" key="6">
    <source>
        <dbReference type="ARBA" id="ARBA00023136"/>
    </source>
</evidence>
<keyword evidence="1" id="KW-0813">Transport</keyword>
<evidence type="ECO:0000256" key="7">
    <source>
        <dbReference type="SAM" id="MobiDB-lite"/>
    </source>
</evidence>
<organism evidence="9">
    <name type="scientific">Acerihabitans sp. KWT182</name>
    <dbReference type="NCBI Taxonomy" id="3157919"/>
    <lineage>
        <taxon>Bacteria</taxon>
        <taxon>Pseudomonadati</taxon>
        <taxon>Pseudomonadota</taxon>
        <taxon>Gammaproteobacteria</taxon>
        <taxon>Enterobacterales</taxon>
        <taxon>Pectobacteriaceae</taxon>
        <taxon>Acerihabitans</taxon>
    </lineage>
</organism>
<reference evidence="9" key="1">
    <citation type="submission" date="2024-06" db="EMBL/GenBank/DDBJ databases">
        <authorList>
            <person name="Coelho C."/>
            <person name="Bento M."/>
            <person name="Garcia E."/>
            <person name="Camelo A."/>
            <person name="Brandao I."/>
            <person name="Espirito Santo C."/>
            <person name="Trovao J."/>
            <person name="Verissimo A."/>
            <person name="Costa J."/>
            <person name="Tiago I."/>
        </authorList>
    </citation>
    <scope>NUCLEOTIDE SEQUENCE</scope>
    <source>
        <strain evidence="9">KWT182</strain>
    </source>
</reference>
<feature type="compositionally biased region" description="Low complexity" evidence="7">
    <location>
        <begin position="161"/>
        <end position="176"/>
    </location>
</feature>
<sequence length="176" mass="19121">MKTDLLTANRLGKSYGRNRVLEGFSLTIPANTVVAVVGENGAGKSTLMDIISGIVPSTSGEMLLRGRAYRPADYREAQGAGVSRVFQEQSLIANVPVYENLLLGEERRFTRAGQWLDKRKMIAAAEEIVEASGFDIDVRKRTGDYDFFQTPGHRGGPRLSGARFTARRGATADPAG</sequence>
<dbReference type="InterPro" id="IPR027417">
    <property type="entry name" value="P-loop_NTPase"/>
</dbReference>
<evidence type="ECO:0000256" key="1">
    <source>
        <dbReference type="ARBA" id="ARBA00022448"/>
    </source>
</evidence>
<dbReference type="SUPFAM" id="SSF52540">
    <property type="entry name" value="P-loop containing nucleoside triphosphate hydrolases"/>
    <property type="match status" value="1"/>
</dbReference>
<dbReference type="GO" id="GO:0005524">
    <property type="term" value="F:ATP binding"/>
    <property type="evidence" value="ECO:0007669"/>
    <property type="project" value="UniProtKB-KW"/>
</dbReference>